<dbReference type="AlphaFoldDB" id="A0AA46VSC7"/>
<evidence type="ECO:0000313" key="2">
    <source>
        <dbReference type="Proteomes" id="UP001163644"/>
    </source>
</evidence>
<dbReference type="EMBL" id="CP036495">
    <property type="protein sequence ID" value="UZA66886.1"/>
    <property type="molecule type" value="Genomic_DNA"/>
</dbReference>
<accession>A0AA46VSC7</accession>
<sequence>MADMTYLLADEIAAHTRLLLAPPLGHLDTMNGALLHGEKNDCRACLQVFAKFTLQDTSPQALALA</sequence>
<name>A0AA46VSC7_PSEVI</name>
<organism evidence="1 2">
    <name type="scientific">Pseudomonas viridiflava</name>
    <name type="common">Phytomonas viridiflava</name>
    <dbReference type="NCBI Taxonomy" id="33069"/>
    <lineage>
        <taxon>Bacteria</taxon>
        <taxon>Pseudomonadati</taxon>
        <taxon>Pseudomonadota</taxon>
        <taxon>Gammaproteobacteria</taxon>
        <taxon>Pseudomonadales</taxon>
        <taxon>Pseudomonadaceae</taxon>
        <taxon>Pseudomonas</taxon>
    </lineage>
</organism>
<evidence type="ECO:0000313" key="1">
    <source>
        <dbReference type="EMBL" id="UZA66886.1"/>
    </source>
</evidence>
<dbReference type="Proteomes" id="UP001163644">
    <property type="component" value="Chromosome"/>
</dbReference>
<gene>
    <name evidence="1" type="ORF">EZZ81_01020</name>
</gene>
<reference evidence="1" key="1">
    <citation type="submission" date="2019-02" db="EMBL/GenBank/DDBJ databases">
        <authorList>
            <person name="Lutz S."/>
            <person name="Schori C."/>
            <person name="Ahrens C.H."/>
            <person name="Gueguen E."/>
        </authorList>
    </citation>
    <scope>NUCLEOTIDE SEQUENCE</scope>
    <source>
        <strain evidence="1">Psy35</strain>
    </source>
</reference>
<proteinExistence type="predicted"/>
<protein>
    <submittedName>
        <fullName evidence="1">Uncharacterized protein</fullName>
    </submittedName>
</protein>